<dbReference type="PANTHER" id="PTHR22950">
    <property type="entry name" value="AMINO ACID TRANSPORTER"/>
    <property type="match status" value="1"/>
</dbReference>
<gene>
    <name evidence="10" type="ORF">MICPUN_68654</name>
</gene>
<keyword evidence="6 8" id="KW-0472">Membrane</keyword>
<dbReference type="GO" id="GO:0005774">
    <property type="term" value="C:vacuolar membrane"/>
    <property type="evidence" value="ECO:0007669"/>
    <property type="project" value="TreeGrafter"/>
</dbReference>
<proteinExistence type="inferred from homology"/>
<keyword evidence="5 8" id="KW-1133">Transmembrane helix</keyword>
<keyword evidence="4" id="KW-0029">Amino-acid transport</keyword>
<keyword evidence="2" id="KW-0813">Transport</keyword>
<comment type="similarity">
    <text evidence="7">Belongs to the amino acid/polyamine transporter 2 family. Amino acid/auxin permease (AAAP) (TC 2.A.18.5) subfamily.</text>
</comment>
<comment type="subcellular location">
    <subcellularLocation>
        <location evidence="1">Membrane</location>
        <topology evidence="1">Multi-pass membrane protein</topology>
    </subcellularLocation>
</comment>
<name>C1DZ37_MICCC</name>
<dbReference type="InParanoid" id="C1DZ37"/>
<evidence type="ECO:0000256" key="1">
    <source>
        <dbReference type="ARBA" id="ARBA00004141"/>
    </source>
</evidence>
<dbReference type="EMBL" id="CP001323">
    <property type="protein sequence ID" value="ACO61539.1"/>
    <property type="molecule type" value="Genomic_DNA"/>
</dbReference>
<evidence type="ECO:0000259" key="9">
    <source>
        <dbReference type="Pfam" id="PF01490"/>
    </source>
</evidence>
<feature type="transmembrane region" description="Helical" evidence="8">
    <location>
        <begin position="33"/>
        <end position="53"/>
    </location>
</feature>
<dbReference type="OMA" id="ICTHWYQ"/>
<sequence length="384" mass="40221">NSTTAQAMANSVNILLGVGLLSVPYALQQGGWAGLGVLGVLGVTTNYTGKILIRPTRRPLLSYEDVGEAAFGANGRRFITWVLYTELIGTCALFFILEGDHLEILFDHAHTQEWFMCAAAAVMIPTLWLSDLSSLSFIGGLGACASLSLVGVVLYELVAVGGFPGTLPPALETTALVHLSTLPVSFGLLAFVFAGHAVFPAIYTSMREPGEYEGMLDKTYAIVGATCLLIGGAGYALYGDGVADEVTLNLPTGVASTLALALVTVNPFSKFALTMDPVSRGLEKALGVDINGGGGGGVERDWGAPLKARLMRTGLGAGALLTAAKVPFFAVFMSLIGSFLTLTVSVIFPSACYLRMFEDELTDNERVANWAIMLLGGFCVVAGS</sequence>
<evidence type="ECO:0000256" key="8">
    <source>
        <dbReference type="SAM" id="Phobius"/>
    </source>
</evidence>
<dbReference type="RefSeq" id="XP_002500281.1">
    <property type="nucleotide sequence ID" value="XM_002500235.1"/>
</dbReference>
<evidence type="ECO:0000256" key="7">
    <source>
        <dbReference type="ARBA" id="ARBA00049662"/>
    </source>
</evidence>
<evidence type="ECO:0000256" key="6">
    <source>
        <dbReference type="ARBA" id="ARBA00023136"/>
    </source>
</evidence>
<evidence type="ECO:0000256" key="5">
    <source>
        <dbReference type="ARBA" id="ARBA00022989"/>
    </source>
</evidence>
<evidence type="ECO:0000256" key="3">
    <source>
        <dbReference type="ARBA" id="ARBA00022692"/>
    </source>
</evidence>
<feature type="domain" description="Amino acid transporter transmembrane" evidence="9">
    <location>
        <begin position="2"/>
        <end position="383"/>
    </location>
</feature>
<evidence type="ECO:0000313" key="11">
    <source>
        <dbReference type="Proteomes" id="UP000002009"/>
    </source>
</evidence>
<feature type="transmembrane region" description="Helical" evidence="8">
    <location>
        <begin position="328"/>
        <end position="347"/>
    </location>
</feature>
<evidence type="ECO:0000256" key="2">
    <source>
        <dbReference type="ARBA" id="ARBA00022448"/>
    </source>
</evidence>
<dbReference type="FunCoup" id="C1DZ37">
    <property type="interactions" value="157"/>
</dbReference>
<feature type="transmembrane region" description="Helical" evidence="8">
    <location>
        <begin position="7"/>
        <end position="27"/>
    </location>
</feature>
<evidence type="ECO:0000313" key="10">
    <source>
        <dbReference type="EMBL" id="ACO61539.1"/>
    </source>
</evidence>
<dbReference type="GO" id="GO:0015179">
    <property type="term" value="F:L-amino acid transmembrane transporter activity"/>
    <property type="evidence" value="ECO:0007669"/>
    <property type="project" value="TreeGrafter"/>
</dbReference>
<dbReference type="KEGG" id="mis:MICPUN_68654"/>
<dbReference type="GeneID" id="8241471"/>
<dbReference type="InterPro" id="IPR013057">
    <property type="entry name" value="AA_transpt_TM"/>
</dbReference>
<accession>C1DZ37</accession>
<reference evidence="10 11" key="1">
    <citation type="journal article" date="2009" name="Science">
        <title>Green evolution and dynamic adaptations revealed by genomes of the marine picoeukaryotes Micromonas.</title>
        <authorList>
            <person name="Worden A.Z."/>
            <person name="Lee J.H."/>
            <person name="Mock T."/>
            <person name="Rouze P."/>
            <person name="Simmons M.P."/>
            <person name="Aerts A.L."/>
            <person name="Allen A.E."/>
            <person name="Cuvelier M.L."/>
            <person name="Derelle E."/>
            <person name="Everett M.V."/>
            <person name="Foulon E."/>
            <person name="Grimwood J."/>
            <person name="Gundlach H."/>
            <person name="Henrissat B."/>
            <person name="Napoli C."/>
            <person name="McDonald S.M."/>
            <person name="Parker M.S."/>
            <person name="Rombauts S."/>
            <person name="Salamov A."/>
            <person name="Von Dassow P."/>
            <person name="Badger J.H."/>
            <person name="Coutinho P.M."/>
            <person name="Demir E."/>
            <person name="Dubchak I."/>
            <person name="Gentemann C."/>
            <person name="Eikrem W."/>
            <person name="Gready J.E."/>
            <person name="John U."/>
            <person name="Lanier W."/>
            <person name="Lindquist E.A."/>
            <person name="Lucas S."/>
            <person name="Mayer K.F."/>
            <person name="Moreau H."/>
            <person name="Not F."/>
            <person name="Otillar R."/>
            <person name="Panaud O."/>
            <person name="Pangilinan J."/>
            <person name="Paulsen I."/>
            <person name="Piegu B."/>
            <person name="Poliakov A."/>
            <person name="Robbens S."/>
            <person name="Schmutz J."/>
            <person name="Toulza E."/>
            <person name="Wyss T."/>
            <person name="Zelensky A."/>
            <person name="Zhou K."/>
            <person name="Armbrust E.V."/>
            <person name="Bhattacharya D."/>
            <person name="Goodenough U.W."/>
            <person name="Van de Peer Y."/>
            <person name="Grigoriev I.V."/>
        </authorList>
    </citation>
    <scope>NUCLEOTIDE SEQUENCE [LARGE SCALE GENOMIC DNA]</scope>
    <source>
        <strain evidence="11">RCC299 / NOUM17</strain>
    </source>
</reference>
<evidence type="ECO:0000256" key="4">
    <source>
        <dbReference type="ARBA" id="ARBA00022970"/>
    </source>
</evidence>
<dbReference type="Proteomes" id="UP000002009">
    <property type="component" value="Chromosome 2"/>
</dbReference>
<dbReference type="AlphaFoldDB" id="C1DZ37"/>
<feature type="transmembrane region" description="Helical" evidence="8">
    <location>
        <begin position="78"/>
        <end position="97"/>
    </location>
</feature>
<keyword evidence="3 8" id="KW-0812">Transmembrane</keyword>
<keyword evidence="11" id="KW-1185">Reference proteome</keyword>
<feature type="transmembrane region" description="Helical" evidence="8">
    <location>
        <begin position="109"/>
        <end position="128"/>
    </location>
</feature>
<protein>
    <submittedName>
        <fullName evidence="10">Amino Acid/Auxin permease family</fullName>
    </submittedName>
</protein>
<organism evidence="10 11">
    <name type="scientific">Micromonas commoda (strain RCC299 / NOUM17 / CCMP2709)</name>
    <name type="common">Picoplanktonic green alga</name>
    <dbReference type="NCBI Taxonomy" id="296587"/>
    <lineage>
        <taxon>Eukaryota</taxon>
        <taxon>Viridiplantae</taxon>
        <taxon>Chlorophyta</taxon>
        <taxon>Mamiellophyceae</taxon>
        <taxon>Mamiellales</taxon>
        <taxon>Mamiellaceae</taxon>
        <taxon>Micromonas</taxon>
    </lineage>
</organism>
<dbReference type="OrthoDB" id="655540at2759"/>
<dbReference type="PANTHER" id="PTHR22950:SF692">
    <property type="entry name" value="TRANSMEMBRANE AMINO ACID TRANSPORTER FAMILY PROTEIN"/>
    <property type="match status" value="1"/>
</dbReference>
<feature type="non-terminal residue" evidence="10">
    <location>
        <position position="384"/>
    </location>
</feature>
<dbReference type="eggNOG" id="KOG1303">
    <property type="taxonomic scope" value="Eukaryota"/>
</dbReference>
<dbReference type="Pfam" id="PF01490">
    <property type="entry name" value="Aa_trans"/>
    <property type="match status" value="1"/>
</dbReference>
<feature type="transmembrane region" description="Helical" evidence="8">
    <location>
        <begin position="175"/>
        <end position="199"/>
    </location>
</feature>
<feature type="non-terminal residue" evidence="10">
    <location>
        <position position="1"/>
    </location>
</feature>
<feature type="transmembrane region" description="Helical" evidence="8">
    <location>
        <begin position="135"/>
        <end position="155"/>
    </location>
</feature>
<feature type="transmembrane region" description="Helical" evidence="8">
    <location>
        <begin position="220"/>
        <end position="238"/>
    </location>
</feature>